<accession>A0A427XU35</accession>
<reference evidence="12 13" key="1">
    <citation type="submission" date="2018-11" db="EMBL/GenBank/DDBJ databases">
        <title>Genome sequence of Apiotrichum porosum DSM 27194.</title>
        <authorList>
            <person name="Aliyu H."/>
            <person name="Gorte O."/>
            <person name="Ochsenreither K."/>
        </authorList>
    </citation>
    <scope>NUCLEOTIDE SEQUENCE [LARGE SCALE GENOMIC DNA]</scope>
    <source>
        <strain evidence="12 13">DSM 27194</strain>
    </source>
</reference>
<dbReference type="GO" id="GO:0005351">
    <property type="term" value="F:carbohydrate:proton symporter activity"/>
    <property type="evidence" value="ECO:0007669"/>
    <property type="project" value="TreeGrafter"/>
</dbReference>
<dbReference type="SUPFAM" id="SSF103473">
    <property type="entry name" value="MFS general substrate transporter"/>
    <property type="match status" value="1"/>
</dbReference>
<dbReference type="RefSeq" id="XP_028476592.1">
    <property type="nucleotide sequence ID" value="XM_028622699.1"/>
</dbReference>
<feature type="compositionally biased region" description="Basic and acidic residues" evidence="9">
    <location>
        <begin position="1"/>
        <end position="16"/>
    </location>
</feature>
<dbReference type="Proteomes" id="UP000279236">
    <property type="component" value="Unassembled WGS sequence"/>
</dbReference>
<dbReference type="PANTHER" id="PTHR48022:SF14">
    <property type="entry name" value="MAJOR FACILITATOR SUPERFAMILY (MFS) PROFILE DOMAIN-CONTAINING PROTEIN-RELATED"/>
    <property type="match status" value="1"/>
</dbReference>
<feature type="transmembrane region" description="Helical" evidence="10">
    <location>
        <begin position="163"/>
        <end position="184"/>
    </location>
</feature>
<evidence type="ECO:0000256" key="9">
    <source>
        <dbReference type="SAM" id="MobiDB-lite"/>
    </source>
</evidence>
<dbReference type="InterPro" id="IPR050360">
    <property type="entry name" value="MFS_Sugar_Transporters"/>
</dbReference>
<feature type="region of interest" description="Disordered" evidence="9">
    <location>
        <begin position="1"/>
        <end position="22"/>
    </location>
</feature>
<name>A0A427XU35_9TREE</name>
<feature type="transmembrane region" description="Helical" evidence="10">
    <location>
        <begin position="428"/>
        <end position="447"/>
    </location>
</feature>
<dbReference type="NCBIfam" id="TIGR00879">
    <property type="entry name" value="SP"/>
    <property type="match status" value="1"/>
</dbReference>
<evidence type="ECO:0000256" key="1">
    <source>
        <dbReference type="ARBA" id="ARBA00004141"/>
    </source>
</evidence>
<feature type="transmembrane region" description="Helical" evidence="10">
    <location>
        <begin position="496"/>
        <end position="516"/>
    </location>
</feature>
<feature type="domain" description="Major facilitator superfamily (MFS) profile" evidence="11">
    <location>
        <begin position="62"/>
        <end position="520"/>
    </location>
</feature>
<evidence type="ECO:0000256" key="4">
    <source>
        <dbReference type="ARBA" id="ARBA00022692"/>
    </source>
</evidence>
<keyword evidence="4 10" id="KW-0812">Transmembrane</keyword>
<evidence type="ECO:0000256" key="3">
    <source>
        <dbReference type="ARBA" id="ARBA00022448"/>
    </source>
</evidence>
<feature type="transmembrane region" description="Helical" evidence="10">
    <location>
        <begin position="468"/>
        <end position="490"/>
    </location>
</feature>
<evidence type="ECO:0000259" key="11">
    <source>
        <dbReference type="PROSITE" id="PS50850"/>
    </source>
</evidence>
<evidence type="ECO:0000256" key="10">
    <source>
        <dbReference type="SAM" id="Phobius"/>
    </source>
</evidence>
<sequence>MAERTVKSQFAPDRDNLPSPEDLGVTLAPDALELAHDSEKLAEAYGPANFKAVVQNKVAFLSAICSCVGGLLFGFDQGLVSIILVMPHFLKQFPEVDEAVTSSASLNKGIMTGLLELGAFMGALMAGYVADRYSRKASIGFGITWFAIGSTLQTASFGLPQLIVGRFIGGVGIGVLSTTSPMYISEVAPPNIRGGLLAMGELSIVIGIVVMFYITYATRHIVSEWSFRLPFLLQMVPALPLAIALFFLPYSPRWLASKGRDKECLQTLCRLRNLPDTDARVQAEWLTIRAEACRNRETLVQTHPTLISSPLKLEVASWIDMFRPAVIRRTMIGIVLMIGQQFSGINALIYYSPTLFQQLGLDSELQLTFSGVMNVAQLVAVIFPCFFLDRIGRKPPLVLGGIAMALCHFVVGGLTARYASDWPAHPAAAWTAAGFIIGFMLPFGLSWGPVPWALPSEIFPSSRRAKGLAITTCTNWFFNFIIGVITPPLISGTGYGTFLFFGIWSTLAGLWAFFFVPETRGVTLEQMDKVFGSHTAHDDLIAKDDILNRLTGTTLSVGSVEQKYDSEWVEKV</sequence>
<feature type="transmembrane region" description="Helical" evidence="10">
    <location>
        <begin position="58"/>
        <end position="90"/>
    </location>
</feature>
<dbReference type="Pfam" id="PF00083">
    <property type="entry name" value="Sugar_tr"/>
    <property type="match status" value="1"/>
</dbReference>
<keyword evidence="3 8" id="KW-0813">Transport</keyword>
<dbReference type="FunFam" id="1.20.1250.20:FF:000026">
    <property type="entry name" value="MFS quinate transporter QutD"/>
    <property type="match status" value="1"/>
</dbReference>
<protein>
    <recommendedName>
        <fullName evidence="11">Major facilitator superfamily (MFS) profile domain-containing protein</fullName>
    </recommendedName>
</protein>
<evidence type="ECO:0000256" key="6">
    <source>
        <dbReference type="ARBA" id="ARBA00023136"/>
    </source>
</evidence>
<comment type="caution">
    <text evidence="12">The sequence shown here is derived from an EMBL/GenBank/DDBJ whole genome shotgun (WGS) entry which is preliminary data.</text>
</comment>
<feature type="transmembrane region" description="Helical" evidence="10">
    <location>
        <begin position="110"/>
        <end position="130"/>
    </location>
</feature>
<organism evidence="12 13">
    <name type="scientific">Apiotrichum porosum</name>
    <dbReference type="NCBI Taxonomy" id="105984"/>
    <lineage>
        <taxon>Eukaryota</taxon>
        <taxon>Fungi</taxon>
        <taxon>Dikarya</taxon>
        <taxon>Basidiomycota</taxon>
        <taxon>Agaricomycotina</taxon>
        <taxon>Tremellomycetes</taxon>
        <taxon>Trichosporonales</taxon>
        <taxon>Trichosporonaceae</taxon>
        <taxon>Apiotrichum</taxon>
    </lineage>
</organism>
<keyword evidence="6 10" id="KW-0472">Membrane</keyword>
<dbReference type="GO" id="GO:0016020">
    <property type="term" value="C:membrane"/>
    <property type="evidence" value="ECO:0007669"/>
    <property type="project" value="UniProtKB-SubCell"/>
</dbReference>
<keyword evidence="5 10" id="KW-1133">Transmembrane helix</keyword>
<comment type="similarity">
    <text evidence="2 8">Belongs to the major facilitator superfamily. Sugar transporter (TC 2.A.1.1) family.</text>
</comment>
<dbReference type="InterPro" id="IPR020846">
    <property type="entry name" value="MFS_dom"/>
</dbReference>
<feature type="transmembrane region" description="Helical" evidence="10">
    <location>
        <begin position="231"/>
        <end position="250"/>
    </location>
</feature>
<dbReference type="Gene3D" id="1.20.1250.20">
    <property type="entry name" value="MFS general substrate transporter like domains"/>
    <property type="match status" value="1"/>
</dbReference>
<feature type="transmembrane region" description="Helical" evidence="10">
    <location>
        <begin position="196"/>
        <end position="216"/>
    </location>
</feature>
<feature type="transmembrane region" description="Helical" evidence="10">
    <location>
        <begin position="371"/>
        <end position="388"/>
    </location>
</feature>
<dbReference type="InterPro" id="IPR003663">
    <property type="entry name" value="Sugar/inositol_transpt"/>
</dbReference>
<dbReference type="InterPro" id="IPR005828">
    <property type="entry name" value="MFS_sugar_transport-like"/>
</dbReference>
<evidence type="ECO:0000256" key="2">
    <source>
        <dbReference type="ARBA" id="ARBA00010992"/>
    </source>
</evidence>
<dbReference type="GeneID" id="39591870"/>
<dbReference type="PANTHER" id="PTHR48022">
    <property type="entry name" value="PLASTIDIC GLUCOSE TRANSPORTER 4"/>
    <property type="match status" value="1"/>
</dbReference>
<feature type="transmembrane region" description="Helical" evidence="10">
    <location>
        <begin position="397"/>
        <end position="416"/>
    </location>
</feature>
<dbReference type="EMBL" id="RSCE01000005">
    <property type="protein sequence ID" value="RSH82360.1"/>
    <property type="molecule type" value="Genomic_DNA"/>
</dbReference>
<dbReference type="PROSITE" id="PS00217">
    <property type="entry name" value="SUGAR_TRANSPORT_2"/>
    <property type="match status" value="1"/>
</dbReference>
<dbReference type="InterPro" id="IPR036259">
    <property type="entry name" value="MFS_trans_sf"/>
</dbReference>
<evidence type="ECO:0000313" key="12">
    <source>
        <dbReference type="EMBL" id="RSH82360.1"/>
    </source>
</evidence>
<evidence type="ECO:0000256" key="5">
    <source>
        <dbReference type="ARBA" id="ARBA00022989"/>
    </source>
</evidence>
<dbReference type="PRINTS" id="PR00171">
    <property type="entry name" value="SUGRTRNSPORT"/>
</dbReference>
<evidence type="ECO:0000313" key="13">
    <source>
        <dbReference type="Proteomes" id="UP000279236"/>
    </source>
</evidence>
<dbReference type="PROSITE" id="PS50850">
    <property type="entry name" value="MFS"/>
    <property type="match status" value="1"/>
</dbReference>
<dbReference type="OrthoDB" id="8120565at2759"/>
<dbReference type="InterPro" id="IPR005829">
    <property type="entry name" value="Sugar_transporter_CS"/>
</dbReference>
<comment type="catalytic activity">
    <reaction evidence="7">
        <text>myo-inositol(out) + H(+)(out) = myo-inositol(in) + H(+)(in)</text>
        <dbReference type="Rhea" id="RHEA:60364"/>
        <dbReference type="ChEBI" id="CHEBI:15378"/>
        <dbReference type="ChEBI" id="CHEBI:17268"/>
    </reaction>
</comment>
<gene>
    <name evidence="12" type="ORF">EHS24_007327</name>
</gene>
<evidence type="ECO:0000256" key="8">
    <source>
        <dbReference type="RuleBase" id="RU003346"/>
    </source>
</evidence>
<feature type="transmembrane region" description="Helical" evidence="10">
    <location>
        <begin position="137"/>
        <end position="157"/>
    </location>
</feature>
<keyword evidence="13" id="KW-1185">Reference proteome</keyword>
<comment type="subcellular location">
    <subcellularLocation>
        <location evidence="1">Membrane</location>
        <topology evidence="1">Multi-pass membrane protein</topology>
    </subcellularLocation>
</comment>
<proteinExistence type="inferred from homology"/>
<evidence type="ECO:0000256" key="7">
    <source>
        <dbReference type="ARBA" id="ARBA00049119"/>
    </source>
</evidence>
<dbReference type="AlphaFoldDB" id="A0A427XU35"/>
<feature type="transmembrane region" description="Helical" evidence="10">
    <location>
        <begin position="331"/>
        <end position="351"/>
    </location>
</feature>